<feature type="transmembrane region" description="Helical" evidence="1">
    <location>
        <begin position="24"/>
        <end position="44"/>
    </location>
</feature>
<feature type="transmembrane region" description="Helical" evidence="1">
    <location>
        <begin position="225"/>
        <end position="245"/>
    </location>
</feature>
<feature type="transmembrane region" description="Helical" evidence="1">
    <location>
        <begin position="91"/>
        <end position="111"/>
    </location>
</feature>
<reference evidence="2 3" key="1">
    <citation type="submission" date="2018-02" db="EMBL/GenBank/DDBJ databases">
        <title>Comparative genomes isolates from brazilian mangrove.</title>
        <authorList>
            <person name="Araujo J.E."/>
            <person name="Taketani R.G."/>
            <person name="Silva M.C.P."/>
            <person name="Loureco M.V."/>
            <person name="Andreote F.D."/>
        </authorList>
    </citation>
    <scope>NUCLEOTIDE SEQUENCE [LARGE SCALE GENOMIC DNA]</scope>
    <source>
        <strain evidence="2 3">HEX-2 MGV</strain>
    </source>
</reference>
<proteinExistence type="predicted"/>
<dbReference type="RefSeq" id="WP_105353683.1">
    <property type="nucleotide sequence ID" value="NZ_PUIA01000037.1"/>
</dbReference>
<dbReference type="OrthoDB" id="291310at2"/>
<evidence type="ECO:0000256" key="1">
    <source>
        <dbReference type="SAM" id="Phobius"/>
    </source>
</evidence>
<dbReference type="EMBL" id="PUIA01000037">
    <property type="protein sequence ID" value="PQO31158.1"/>
    <property type="molecule type" value="Genomic_DNA"/>
</dbReference>
<keyword evidence="1" id="KW-0812">Transmembrane</keyword>
<keyword evidence="1" id="KW-0472">Membrane</keyword>
<feature type="transmembrane region" description="Helical" evidence="1">
    <location>
        <begin position="132"/>
        <end position="154"/>
    </location>
</feature>
<protein>
    <submittedName>
        <fullName evidence="2">Uncharacterized protein</fullName>
    </submittedName>
</protein>
<accession>A0A2S8FG55</accession>
<dbReference type="Proteomes" id="UP000240009">
    <property type="component" value="Unassembled WGS sequence"/>
</dbReference>
<keyword evidence="1" id="KW-1133">Transmembrane helix</keyword>
<feature type="transmembrane region" description="Helical" evidence="1">
    <location>
        <begin position="56"/>
        <end position="76"/>
    </location>
</feature>
<evidence type="ECO:0000313" key="2">
    <source>
        <dbReference type="EMBL" id="PQO31158.1"/>
    </source>
</evidence>
<name>A0A2S8FG55_9BACT</name>
<dbReference type="AlphaFoldDB" id="A0A2S8FG55"/>
<evidence type="ECO:0000313" key="3">
    <source>
        <dbReference type="Proteomes" id="UP000240009"/>
    </source>
</evidence>
<feature type="transmembrane region" description="Helical" evidence="1">
    <location>
        <begin position="194"/>
        <end position="213"/>
    </location>
</feature>
<feature type="transmembrane region" description="Helical" evidence="1">
    <location>
        <begin position="160"/>
        <end position="182"/>
    </location>
</feature>
<gene>
    <name evidence="2" type="ORF">C5Y96_12460</name>
</gene>
<organism evidence="2 3">
    <name type="scientific">Blastopirellula marina</name>
    <dbReference type="NCBI Taxonomy" id="124"/>
    <lineage>
        <taxon>Bacteria</taxon>
        <taxon>Pseudomonadati</taxon>
        <taxon>Planctomycetota</taxon>
        <taxon>Planctomycetia</taxon>
        <taxon>Pirellulales</taxon>
        <taxon>Pirellulaceae</taxon>
        <taxon>Blastopirellula</taxon>
    </lineage>
</organism>
<sequence length="249" mass="28330">MSIDEDQDFASDEASTVDSPRSQFTLLDIMVGVTIAAVTCGVWLQYAQPQIQMIQIVLMVPTLIVFVLGGTTLFSFGRRYVLKQPIDFQPGHWLLCLMGVTFVVQSTTHVLRLAIIPSHEVVISDDQQAVMLFFLGQHVISLVCFLIAGFVIPVRPAWRLMLAPLVLQNLLTIWLFAGMLLGNQWRMFGALYPYVNLAIHVMGIFTLLLLATWDYASTRDRRDWLHWLGIVIMLIWDVPTLILQLRTWL</sequence>
<comment type="caution">
    <text evidence="2">The sequence shown here is derived from an EMBL/GenBank/DDBJ whole genome shotgun (WGS) entry which is preliminary data.</text>
</comment>